<dbReference type="EMBL" id="LT841305">
    <property type="protein sequence ID" value="SMH67000.1"/>
    <property type="molecule type" value="Genomic_DNA"/>
</dbReference>
<dbReference type="EMBL" id="CCCS020000002">
    <property type="protein sequence ID" value="CDQ08799.1"/>
    <property type="molecule type" value="Genomic_DNA"/>
</dbReference>
<protein>
    <submittedName>
        <fullName evidence="1">Uncharacterized protein</fullName>
    </submittedName>
</protein>
<reference evidence="2 3" key="3">
    <citation type="submission" date="2017-03" db="EMBL/GenBank/DDBJ databases">
        <authorList>
            <person name="Regsiter A."/>
            <person name="William W."/>
        </authorList>
    </citation>
    <scope>NUCLEOTIDE SEQUENCE [LARGE SCALE GENOMIC DNA]</scope>
    <source>
        <strain evidence="2">PRJEB5721</strain>
    </source>
</reference>
<reference evidence="1" key="2">
    <citation type="submission" date="2014-07" db="EMBL/GenBank/DDBJ databases">
        <title>Initial genome analysis of the psychrotolerant acidophile Acidithiobacillus ferrivorans CF27: insights into iron and sulfur oxidation pathways and into biofilm formation.</title>
        <authorList>
            <person name="Talla E."/>
            <person name="Hedrich S."/>
            <person name="Mangenot S."/>
            <person name="Ji B."/>
            <person name="Johnson D.B."/>
            <person name="Barbe V."/>
            <person name="Bonnefoy V."/>
        </authorList>
    </citation>
    <scope>NUCLEOTIDE SEQUENCE [LARGE SCALE GENOMIC DNA]</scope>
    <source>
        <strain evidence="1">CF27</strain>
    </source>
</reference>
<dbReference type="Proteomes" id="UP000193925">
    <property type="component" value="Chromosome AFERRI"/>
</dbReference>
<evidence type="ECO:0000313" key="3">
    <source>
        <dbReference type="Proteomes" id="UP000193925"/>
    </source>
</evidence>
<sequence>MFELLFGIATHLRRIGKRKQIELVFFNPSVYCFSPGIP</sequence>
<reference evidence="1" key="1">
    <citation type="submission" date="2014-03" db="EMBL/GenBank/DDBJ databases">
        <authorList>
            <person name="Genoscope - CEA"/>
        </authorList>
    </citation>
    <scope>NUCLEOTIDE SEQUENCE [LARGE SCALE GENOMIC DNA]</scope>
    <source>
        <strain evidence="1">CF27</strain>
    </source>
</reference>
<evidence type="ECO:0000313" key="1">
    <source>
        <dbReference type="EMBL" id="CDQ08799.1"/>
    </source>
</evidence>
<organism evidence="1">
    <name type="scientific">Acidithiobacillus ferrivorans</name>
    <dbReference type="NCBI Taxonomy" id="160808"/>
    <lineage>
        <taxon>Bacteria</taxon>
        <taxon>Pseudomonadati</taxon>
        <taxon>Pseudomonadota</taxon>
        <taxon>Acidithiobacillia</taxon>
        <taxon>Acidithiobacillales</taxon>
        <taxon>Acidithiobacillaceae</taxon>
        <taxon>Acidithiobacillus</taxon>
    </lineage>
</organism>
<gene>
    <name evidence="1" type="ORF">AFERRI_100234</name>
    <name evidence="2" type="ORF">AFERRI_50201</name>
</gene>
<evidence type="ECO:0000313" key="2">
    <source>
        <dbReference type="EMBL" id="SMH67000.1"/>
    </source>
</evidence>
<keyword evidence="3" id="KW-1185">Reference proteome</keyword>
<proteinExistence type="predicted"/>
<dbReference type="AlphaFoldDB" id="A0A060UQE0"/>
<accession>A0A060UQE0</accession>
<name>A0A060UQE0_9PROT</name>